<accession>A0A0F7FQL3</accession>
<keyword evidence="3" id="KW-0804">Transcription</keyword>
<dbReference type="PANTHER" id="PTHR30146">
    <property type="entry name" value="LACI-RELATED TRANSCRIPTIONAL REPRESSOR"/>
    <property type="match status" value="1"/>
</dbReference>
<dbReference type="InterPro" id="IPR028082">
    <property type="entry name" value="Peripla_BP_I"/>
</dbReference>
<dbReference type="EMBL" id="CP009922">
    <property type="protein sequence ID" value="AKG42154.1"/>
    <property type="molecule type" value="Genomic_DNA"/>
</dbReference>
<keyword evidence="6" id="KW-1185">Reference proteome</keyword>
<organism evidence="5 6">
    <name type="scientific">Streptomyces xiamenensis</name>
    <dbReference type="NCBI Taxonomy" id="408015"/>
    <lineage>
        <taxon>Bacteria</taxon>
        <taxon>Bacillati</taxon>
        <taxon>Actinomycetota</taxon>
        <taxon>Actinomycetes</taxon>
        <taxon>Kitasatosporales</taxon>
        <taxon>Streptomycetaceae</taxon>
        <taxon>Streptomyces</taxon>
    </lineage>
</organism>
<dbReference type="CDD" id="cd06267">
    <property type="entry name" value="PBP1_LacI_sugar_binding-like"/>
    <property type="match status" value="1"/>
</dbReference>
<dbReference type="GO" id="GO:0003700">
    <property type="term" value="F:DNA-binding transcription factor activity"/>
    <property type="evidence" value="ECO:0007669"/>
    <property type="project" value="TreeGrafter"/>
</dbReference>
<keyword evidence="1" id="KW-0805">Transcription regulation</keyword>
<evidence type="ECO:0000256" key="1">
    <source>
        <dbReference type="ARBA" id="ARBA00023015"/>
    </source>
</evidence>
<dbReference type="PATRIC" id="fig|408015.6.peg.799"/>
<evidence type="ECO:0000313" key="5">
    <source>
        <dbReference type="EMBL" id="AKG42154.1"/>
    </source>
</evidence>
<evidence type="ECO:0000256" key="2">
    <source>
        <dbReference type="ARBA" id="ARBA00023125"/>
    </source>
</evidence>
<dbReference type="GO" id="GO:0000976">
    <property type="term" value="F:transcription cis-regulatory region binding"/>
    <property type="evidence" value="ECO:0007669"/>
    <property type="project" value="TreeGrafter"/>
</dbReference>
<gene>
    <name evidence="5" type="ORF">SXIM_07700</name>
</gene>
<protein>
    <submittedName>
        <fullName evidence="5">LacI family transcriptional regulator</fullName>
    </submittedName>
</protein>
<dbReference type="CDD" id="cd01392">
    <property type="entry name" value="HTH_LacI"/>
    <property type="match status" value="1"/>
</dbReference>
<dbReference type="Gene3D" id="3.40.50.2300">
    <property type="match status" value="2"/>
</dbReference>
<dbReference type="Pfam" id="PF00356">
    <property type="entry name" value="LacI"/>
    <property type="match status" value="1"/>
</dbReference>
<dbReference type="SUPFAM" id="SSF53822">
    <property type="entry name" value="Periplasmic binding protein-like I"/>
    <property type="match status" value="1"/>
</dbReference>
<dbReference type="PANTHER" id="PTHR30146:SF109">
    <property type="entry name" value="HTH-TYPE TRANSCRIPTIONAL REGULATOR GALS"/>
    <property type="match status" value="1"/>
</dbReference>
<proteinExistence type="predicted"/>
<dbReference type="Proteomes" id="UP000034034">
    <property type="component" value="Chromosome"/>
</dbReference>
<sequence length="344" mass="36519">MSAHHPTLEAVAAHAGVSRATVSRVVNGTPGVRAELRERVRRSVAALGYVPNSAARSLVTRRTGAVGVVIAEPEARVFADPFFAQQLRGIGRELAAHDTQLLLMLVERPGDDDRIGRYLAGGHVDGVLMFSLHNDEPLPALARSCGLPTVFGGRPGWPGAERETGLLYVDTDNRDGARQAAEHLLARGRRRIAVITGPLDQTAAQDRLAGYLDALGRTAPDPALLAHGDFTAEGGEAAMARLLESSPDLDAVFAGNDLMATGALRTLRRHGLRVPRDVAVAGYDDLEPAAWAEPALTTVRQDVQLMGRLMAELLLRRLTPAPEAGTAPPAPVITPAELVVRAST</sequence>
<dbReference type="Pfam" id="PF13377">
    <property type="entry name" value="Peripla_BP_3"/>
    <property type="match status" value="1"/>
</dbReference>
<keyword evidence="2" id="KW-0238">DNA-binding</keyword>
<name>A0A0F7FQL3_9ACTN</name>
<dbReference type="InterPro" id="IPR010982">
    <property type="entry name" value="Lambda_DNA-bd_dom_sf"/>
</dbReference>
<dbReference type="InterPro" id="IPR046335">
    <property type="entry name" value="LacI/GalR-like_sensor"/>
</dbReference>
<reference evidence="5" key="1">
    <citation type="submission" date="2019-08" db="EMBL/GenBank/DDBJ databases">
        <title>Complete genome sequence of a mangrove-derived Streptomyces xiamenensis.</title>
        <authorList>
            <person name="Xu J."/>
        </authorList>
    </citation>
    <scope>NUCLEOTIDE SEQUENCE</scope>
    <source>
        <strain evidence="5">318</strain>
    </source>
</reference>
<dbReference type="SMART" id="SM00354">
    <property type="entry name" value="HTH_LACI"/>
    <property type="match status" value="1"/>
</dbReference>
<dbReference type="STRING" id="408015.SXIM_07700"/>
<evidence type="ECO:0000313" key="6">
    <source>
        <dbReference type="Proteomes" id="UP000034034"/>
    </source>
</evidence>
<dbReference type="AlphaFoldDB" id="A0A0F7FQL3"/>
<dbReference type="InterPro" id="IPR000843">
    <property type="entry name" value="HTH_LacI"/>
</dbReference>
<evidence type="ECO:0000259" key="4">
    <source>
        <dbReference type="PROSITE" id="PS50932"/>
    </source>
</evidence>
<dbReference type="KEGG" id="sxi:SXIM_07700"/>
<dbReference type="HOGENOM" id="CLU_037628_6_1_11"/>
<dbReference type="PROSITE" id="PS50932">
    <property type="entry name" value="HTH_LACI_2"/>
    <property type="match status" value="1"/>
</dbReference>
<evidence type="ECO:0000256" key="3">
    <source>
        <dbReference type="ARBA" id="ARBA00023163"/>
    </source>
</evidence>
<dbReference type="Gene3D" id="1.10.260.40">
    <property type="entry name" value="lambda repressor-like DNA-binding domains"/>
    <property type="match status" value="1"/>
</dbReference>
<dbReference type="RefSeq" id="WP_030728196.1">
    <property type="nucleotide sequence ID" value="NZ_CP009922.3"/>
</dbReference>
<dbReference type="SUPFAM" id="SSF47413">
    <property type="entry name" value="lambda repressor-like DNA-binding domains"/>
    <property type="match status" value="1"/>
</dbReference>
<feature type="domain" description="HTH lacI-type" evidence="4">
    <location>
        <begin position="6"/>
        <end position="60"/>
    </location>
</feature>